<keyword evidence="2" id="KW-1185">Reference proteome</keyword>
<protein>
    <submittedName>
        <fullName evidence="1">Uncharacterized protein</fullName>
    </submittedName>
</protein>
<evidence type="ECO:0000313" key="2">
    <source>
        <dbReference type="Proteomes" id="UP001162156"/>
    </source>
</evidence>
<comment type="caution">
    <text evidence="1">The sequence shown here is derived from an EMBL/GenBank/DDBJ whole genome shotgun (WGS) entry which is preliminary data.</text>
</comment>
<proteinExistence type="predicted"/>
<evidence type="ECO:0000313" key="1">
    <source>
        <dbReference type="EMBL" id="KAJ8930868.1"/>
    </source>
</evidence>
<reference evidence="1" key="1">
    <citation type="journal article" date="2023" name="Insect Mol. Biol.">
        <title>Genome sequencing provides insights into the evolution of gene families encoding plant cell wall-degrading enzymes in longhorned beetles.</title>
        <authorList>
            <person name="Shin N.R."/>
            <person name="Okamura Y."/>
            <person name="Kirsch R."/>
            <person name="Pauchet Y."/>
        </authorList>
    </citation>
    <scope>NUCLEOTIDE SEQUENCE</scope>
    <source>
        <strain evidence="1">RBIC_L_NR</strain>
    </source>
</reference>
<accession>A0AAV8WWK1</accession>
<gene>
    <name evidence="1" type="ORF">NQ314_016288</name>
</gene>
<organism evidence="1 2">
    <name type="scientific">Rhamnusium bicolor</name>
    <dbReference type="NCBI Taxonomy" id="1586634"/>
    <lineage>
        <taxon>Eukaryota</taxon>
        <taxon>Metazoa</taxon>
        <taxon>Ecdysozoa</taxon>
        <taxon>Arthropoda</taxon>
        <taxon>Hexapoda</taxon>
        <taxon>Insecta</taxon>
        <taxon>Pterygota</taxon>
        <taxon>Neoptera</taxon>
        <taxon>Endopterygota</taxon>
        <taxon>Coleoptera</taxon>
        <taxon>Polyphaga</taxon>
        <taxon>Cucujiformia</taxon>
        <taxon>Chrysomeloidea</taxon>
        <taxon>Cerambycidae</taxon>
        <taxon>Lepturinae</taxon>
        <taxon>Rhagiini</taxon>
        <taxon>Rhamnusium</taxon>
    </lineage>
</organism>
<dbReference type="Proteomes" id="UP001162156">
    <property type="component" value="Unassembled WGS sequence"/>
</dbReference>
<dbReference type="EMBL" id="JANEYF010004530">
    <property type="protein sequence ID" value="KAJ8930868.1"/>
    <property type="molecule type" value="Genomic_DNA"/>
</dbReference>
<dbReference type="AlphaFoldDB" id="A0AAV8WWK1"/>
<name>A0AAV8WWK1_9CUCU</name>
<sequence length="66" mass="7637">MYLPPLLGVWGQLGLNPSTFFMHDFKKEWEIAKNNDISGWICSALCCYNPRVLLYLLQCAQVQEKT</sequence>